<proteinExistence type="predicted"/>
<gene>
    <name evidence="1" type="ORF">S01H1_23824</name>
</gene>
<sequence length="100" mass="11598">ASTAKTLTRQLGSAGIDGCFYWYENNWHYIHQWEHLKKLKSAAKLPVELLDDLPDYEKTELPASDRILSRAVCMLIKLSWTPEELTKRVEKIAEVIKKIL</sequence>
<feature type="non-terminal residue" evidence="1">
    <location>
        <position position="1"/>
    </location>
</feature>
<dbReference type="AlphaFoldDB" id="X0TIR8"/>
<dbReference type="EMBL" id="BARS01013902">
    <property type="protein sequence ID" value="GAF88047.1"/>
    <property type="molecule type" value="Genomic_DNA"/>
</dbReference>
<reference evidence="1" key="1">
    <citation type="journal article" date="2014" name="Front. Microbiol.">
        <title>High frequency of phylogenetically diverse reductive dehalogenase-homologous genes in deep subseafloor sedimentary metagenomes.</title>
        <authorList>
            <person name="Kawai M."/>
            <person name="Futagami T."/>
            <person name="Toyoda A."/>
            <person name="Takaki Y."/>
            <person name="Nishi S."/>
            <person name="Hori S."/>
            <person name="Arai W."/>
            <person name="Tsubouchi T."/>
            <person name="Morono Y."/>
            <person name="Uchiyama I."/>
            <person name="Ito T."/>
            <person name="Fujiyama A."/>
            <person name="Inagaki F."/>
            <person name="Takami H."/>
        </authorList>
    </citation>
    <scope>NUCLEOTIDE SEQUENCE</scope>
    <source>
        <strain evidence="1">Expedition CK06-06</strain>
    </source>
</reference>
<comment type="caution">
    <text evidence="1">The sequence shown here is derived from an EMBL/GenBank/DDBJ whole genome shotgun (WGS) entry which is preliminary data.</text>
</comment>
<protein>
    <submittedName>
        <fullName evidence="1">Uncharacterized protein</fullName>
    </submittedName>
</protein>
<accession>X0TIR8</accession>
<organism evidence="1">
    <name type="scientific">marine sediment metagenome</name>
    <dbReference type="NCBI Taxonomy" id="412755"/>
    <lineage>
        <taxon>unclassified sequences</taxon>
        <taxon>metagenomes</taxon>
        <taxon>ecological metagenomes</taxon>
    </lineage>
</organism>
<dbReference type="Gene3D" id="3.90.1150.10">
    <property type="entry name" value="Aspartate Aminotransferase, domain 1"/>
    <property type="match status" value="1"/>
</dbReference>
<dbReference type="InterPro" id="IPR015422">
    <property type="entry name" value="PyrdxlP-dep_Trfase_small"/>
</dbReference>
<evidence type="ECO:0000313" key="1">
    <source>
        <dbReference type="EMBL" id="GAF88047.1"/>
    </source>
</evidence>
<name>X0TIR8_9ZZZZ</name>